<keyword evidence="11" id="KW-1185">Reference proteome</keyword>
<protein>
    <submittedName>
        <fullName evidence="10">Uncharacterized protein</fullName>
    </submittedName>
</protein>
<dbReference type="PROSITE" id="PS50822">
    <property type="entry name" value="PIWI"/>
    <property type="match status" value="1"/>
</dbReference>
<dbReference type="SUPFAM" id="SSF101690">
    <property type="entry name" value="PAZ domain"/>
    <property type="match status" value="1"/>
</dbReference>
<dbReference type="PROSITE" id="PS50821">
    <property type="entry name" value="PAZ"/>
    <property type="match status" value="1"/>
</dbReference>
<dbReference type="Gene3D" id="2.170.260.10">
    <property type="entry name" value="paz domain"/>
    <property type="match status" value="1"/>
</dbReference>
<evidence type="ECO:0000256" key="4">
    <source>
        <dbReference type="ARBA" id="ARBA00022884"/>
    </source>
</evidence>
<comment type="caution">
    <text evidence="10">The sequence shown here is derived from an EMBL/GenBank/DDBJ whole genome shotgun (WGS) entry which is preliminary data.</text>
</comment>
<evidence type="ECO:0000256" key="2">
    <source>
        <dbReference type="ARBA" id="ARBA00022473"/>
    </source>
</evidence>
<dbReference type="Pfam" id="PF02170">
    <property type="entry name" value="PAZ"/>
    <property type="match status" value="1"/>
</dbReference>
<keyword evidence="3" id="KW-0963">Cytoplasm</keyword>
<feature type="domain" description="Piwi" evidence="9">
    <location>
        <begin position="649"/>
        <end position="968"/>
    </location>
</feature>
<dbReference type="InterPro" id="IPR036085">
    <property type="entry name" value="PAZ_dom_sf"/>
</dbReference>
<evidence type="ECO:0000259" key="8">
    <source>
        <dbReference type="PROSITE" id="PS50821"/>
    </source>
</evidence>
<feature type="region of interest" description="Disordered" evidence="7">
    <location>
        <begin position="1"/>
        <end position="53"/>
    </location>
</feature>
<keyword evidence="2" id="KW-0217">Developmental protein</keyword>
<keyword evidence="5" id="KW-0943">RNA-mediated gene silencing</keyword>
<name>A0A9D4PCN1_RHISA</name>
<evidence type="ECO:0000313" key="10">
    <source>
        <dbReference type="EMBL" id="KAH7934964.1"/>
    </source>
</evidence>
<dbReference type="PANTHER" id="PTHR22891">
    <property type="entry name" value="EUKARYOTIC TRANSLATION INITIATION FACTOR 2C"/>
    <property type="match status" value="1"/>
</dbReference>
<dbReference type="GO" id="GO:0003723">
    <property type="term" value="F:RNA binding"/>
    <property type="evidence" value="ECO:0007669"/>
    <property type="project" value="UniProtKB-KW"/>
</dbReference>
<evidence type="ECO:0000256" key="7">
    <source>
        <dbReference type="SAM" id="MobiDB-lite"/>
    </source>
</evidence>
<proteinExistence type="inferred from homology"/>
<dbReference type="Proteomes" id="UP000821837">
    <property type="component" value="Unassembled WGS sequence"/>
</dbReference>
<feature type="compositionally biased region" description="Low complexity" evidence="7">
    <location>
        <begin position="39"/>
        <end position="50"/>
    </location>
</feature>
<dbReference type="SUPFAM" id="SSF53098">
    <property type="entry name" value="Ribonuclease H-like"/>
    <property type="match status" value="1"/>
</dbReference>
<dbReference type="SMART" id="SM00949">
    <property type="entry name" value="PAZ"/>
    <property type="match status" value="1"/>
</dbReference>
<dbReference type="Gene3D" id="3.30.420.10">
    <property type="entry name" value="Ribonuclease H-like superfamily/Ribonuclease H"/>
    <property type="match status" value="1"/>
</dbReference>
<dbReference type="InterPro" id="IPR003165">
    <property type="entry name" value="Piwi"/>
</dbReference>
<dbReference type="FunFam" id="2.170.260.10:FF:000003">
    <property type="entry name" value="Piwi-like RNA-mediated gene silencing 2"/>
    <property type="match status" value="1"/>
</dbReference>
<comment type="similarity">
    <text evidence="6">Belongs to the argonaute family. Piwi subfamily.</text>
</comment>
<dbReference type="InterPro" id="IPR003100">
    <property type="entry name" value="PAZ_dom"/>
</dbReference>
<gene>
    <name evidence="10" type="ORF">HPB52_002456</name>
</gene>
<evidence type="ECO:0000259" key="9">
    <source>
        <dbReference type="PROSITE" id="PS50822"/>
    </source>
</evidence>
<dbReference type="GO" id="GO:0005737">
    <property type="term" value="C:cytoplasm"/>
    <property type="evidence" value="ECO:0007669"/>
    <property type="project" value="UniProtKB-SubCell"/>
</dbReference>
<dbReference type="SMART" id="SM00950">
    <property type="entry name" value="Piwi"/>
    <property type="match status" value="1"/>
</dbReference>
<comment type="subcellular location">
    <subcellularLocation>
        <location evidence="1">Cytoplasm</location>
    </subcellularLocation>
</comment>
<dbReference type="AlphaFoldDB" id="A0A9D4PCN1"/>
<dbReference type="Gene3D" id="3.40.50.2300">
    <property type="match status" value="1"/>
</dbReference>
<reference evidence="10" key="2">
    <citation type="submission" date="2021-09" db="EMBL/GenBank/DDBJ databases">
        <authorList>
            <person name="Jia N."/>
            <person name="Wang J."/>
            <person name="Shi W."/>
            <person name="Du L."/>
            <person name="Sun Y."/>
            <person name="Zhan W."/>
            <person name="Jiang J."/>
            <person name="Wang Q."/>
            <person name="Zhang B."/>
            <person name="Ji P."/>
            <person name="Sakyi L.B."/>
            <person name="Cui X."/>
            <person name="Yuan T."/>
            <person name="Jiang B."/>
            <person name="Yang W."/>
            <person name="Lam T.T.-Y."/>
            <person name="Chang Q."/>
            <person name="Ding S."/>
            <person name="Wang X."/>
            <person name="Zhu J."/>
            <person name="Ruan X."/>
            <person name="Zhao L."/>
            <person name="Wei J."/>
            <person name="Que T."/>
            <person name="Du C."/>
            <person name="Cheng J."/>
            <person name="Dai P."/>
            <person name="Han X."/>
            <person name="Huang E."/>
            <person name="Gao Y."/>
            <person name="Liu J."/>
            <person name="Shao H."/>
            <person name="Ye R."/>
            <person name="Li L."/>
            <person name="Wei W."/>
            <person name="Wang X."/>
            <person name="Wang C."/>
            <person name="Huo Q."/>
            <person name="Li W."/>
            <person name="Guo W."/>
            <person name="Chen H."/>
            <person name="Chen S."/>
            <person name="Zhou L."/>
            <person name="Zhou L."/>
            <person name="Ni X."/>
            <person name="Tian J."/>
            <person name="Zhou Y."/>
            <person name="Sheng Y."/>
            <person name="Liu T."/>
            <person name="Pan Y."/>
            <person name="Xia L."/>
            <person name="Li J."/>
            <person name="Zhao F."/>
            <person name="Cao W."/>
        </authorList>
    </citation>
    <scope>NUCLEOTIDE SEQUENCE</scope>
    <source>
        <strain evidence="10">Rsan-2018</strain>
        <tissue evidence="10">Larvae</tissue>
    </source>
</reference>
<keyword evidence="4" id="KW-0694">RNA-binding</keyword>
<feature type="domain" description="PAZ" evidence="8">
    <location>
        <begin position="375"/>
        <end position="483"/>
    </location>
</feature>
<evidence type="ECO:0000256" key="6">
    <source>
        <dbReference type="ARBA" id="ARBA00038291"/>
    </source>
</evidence>
<reference evidence="10" key="1">
    <citation type="journal article" date="2020" name="Cell">
        <title>Large-Scale Comparative Analyses of Tick Genomes Elucidate Their Genetic Diversity and Vector Capacities.</title>
        <authorList>
            <consortium name="Tick Genome and Microbiome Consortium (TIGMIC)"/>
            <person name="Jia N."/>
            <person name="Wang J."/>
            <person name="Shi W."/>
            <person name="Du L."/>
            <person name="Sun Y."/>
            <person name="Zhan W."/>
            <person name="Jiang J.F."/>
            <person name="Wang Q."/>
            <person name="Zhang B."/>
            <person name="Ji P."/>
            <person name="Bell-Sakyi L."/>
            <person name="Cui X.M."/>
            <person name="Yuan T.T."/>
            <person name="Jiang B.G."/>
            <person name="Yang W.F."/>
            <person name="Lam T.T."/>
            <person name="Chang Q.C."/>
            <person name="Ding S.J."/>
            <person name="Wang X.J."/>
            <person name="Zhu J.G."/>
            <person name="Ruan X.D."/>
            <person name="Zhao L."/>
            <person name="Wei J.T."/>
            <person name="Ye R.Z."/>
            <person name="Que T.C."/>
            <person name="Du C.H."/>
            <person name="Zhou Y.H."/>
            <person name="Cheng J.X."/>
            <person name="Dai P.F."/>
            <person name="Guo W.B."/>
            <person name="Han X.H."/>
            <person name="Huang E.J."/>
            <person name="Li L.F."/>
            <person name="Wei W."/>
            <person name="Gao Y.C."/>
            <person name="Liu J.Z."/>
            <person name="Shao H.Z."/>
            <person name="Wang X."/>
            <person name="Wang C.C."/>
            <person name="Yang T.C."/>
            <person name="Huo Q.B."/>
            <person name="Li W."/>
            <person name="Chen H.Y."/>
            <person name="Chen S.E."/>
            <person name="Zhou L.G."/>
            <person name="Ni X.B."/>
            <person name="Tian J.H."/>
            <person name="Sheng Y."/>
            <person name="Liu T."/>
            <person name="Pan Y.S."/>
            <person name="Xia L.Y."/>
            <person name="Li J."/>
            <person name="Zhao F."/>
            <person name="Cao W.C."/>
        </authorList>
    </citation>
    <scope>NUCLEOTIDE SEQUENCE</scope>
    <source>
        <strain evidence="10">Rsan-2018</strain>
    </source>
</reference>
<evidence type="ECO:0000256" key="3">
    <source>
        <dbReference type="ARBA" id="ARBA00022490"/>
    </source>
</evidence>
<evidence type="ECO:0000256" key="1">
    <source>
        <dbReference type="ARBA" id="ARBA00004496"/>
    </source>
</evidence>
<dbReference type="InterPro" id="IPR036397">
    <property type="entry name" value="RNaseH_sf"/>
</dbReference>
<dbReference type="EMBL" id="JABSTV010001255">
    <property type="protein sequence ID" value="KAH7934964.1"/>
    <property type="molecule type" value="Genomic_DNA"/>
</dbReference>
<dbReference type="CDD" id="cd04658">
    <property type="entry name" value="Piwi_piwi-like_Euk"/>
    <property type="match status" value="1"/>
</dbReference>
<evidence type="ECO:0000313" key="11">
    <source>
        <dbReference type="Proteomes" id="UP000821837"/>
    </source>
</evidence>
<sequence length="982" mass="110345">MDSGSDQAPAYGRARGRSRGRLRSVPPSPAASMFGDPHSPMMSPSPSSSMFGQVQSPMLASPASSMYGYSQHVMPQSSMFGQPQHVLPSQVAMASAMAPPPPPTLISPVPTTPVMTSPAPSSLSSQVGSLTASFDQMSVSDATTASPKVFTHPQQFENVVTTTGAAAMVAAVAVGRGAHRGRRDEMAVLATRPKHMTDKTGMTGTPIRVVANYFRLLSLPQWCVNQYHVDFLPLVESSRIRRALINDHREQFGRCFVFDGMSDLKTPRRMPHDITELFSQRRTDGATITIKIKWVQELAPTNPDLLRLFNTQMRRNLELLDFVQINRHYFDKRAVSAIPQHGLELWQGLITAIGQYETGVMMVTDTVHKVLRRDSVLDLLSHVSSGPYYREEAMKRVAGCIVMTPYNNKTYRVDDIDWDKSPLSIFDTKEGPKSYIQYYEDQYEKRIRDAKQPLLVCRPKEKDLRAGRTENIYLVPELCVLTGLTDEMRANVSVMRDLAQHTRIDPPRRVRNLLEFIERINGNDTIRAEMEQWGLKFDSALVTIDARTLPPEKVMQGQQVYRYSPSTADFSREMRDKRLHVAVAIDTWLVVCPKRDEANVTEFVRTLMSVCPPMGLQMGQPQMLQLDDDRAGNYVRALHDIGGSGNLQLALIVVPNNRKDRYDMIKKQACVDLGIHTQVILSRTIGNRKNVRSVATKVAIQLNCKLGGEAWCLEIPLSNTMVIGYDTYHDAGSRNRSAGAFVASMNRTFTRWYSRVSFHASHQELGSMLAQHLQDSLRKYAQENHGASPERIIFFRDGVSDGQIPQVSITTVHCAVTQLCHLRTIRRSRTQVREWEIDQIVGSLEVLFPGVEHKLAFVVVTKRISTRFFAHTPSGGFNNPPPGTVVDSEVTRPERYDFFLVSQSVRQGTVSPTHYNIIYDTTGLKPDHMQRLAYKLTHLYFNWPGTIRVPAPCQYAHKLAFLAGQSLHGEHSGRLNGTLFYL</sequence>
<accession>A0A9D4PCN1</accession>
<dbReference type="InterPro" id="IPR012337">
    <property type="entry name" value="RNaseH-like_sf"/>
</dbReference>
<evidence type="ECO:0000256" key="5">
    <source>
        <dbReference type="ARBA" id="ARBA00023158"/>
    </source>
</evidence>
<dbReference type="CDD" id="cd02845">
    <property type="entry name" value="PAZ_piwi_like"/>
    <property type="match status" value="1"/>
</dbReference>
<dbReference type="GO" id="GO:0034587">
    <property type="term" value="P:piRNA processing"/>
    <property type="evidence" value="ECO:0007669"/>
    <property type="project" value="UniProtKB-ARBA"/>
</dbReference>
<dbReference type="Pfam" id="PF23278">
    <property type="entry name" value="Piwi_N"/>
    <property type="match status" value="1"/>
</dbReference>
<dbReference type="Pfam" id="PF02171">
    <property type="entry name" value="Piwi"/>
    <property type="match status" value="2"/>
</dbReference>
<organism evidence="10 11">
    <name type="scientific">Rhipicephalus sanguineus</name>
    <name type="common">Brown dog tick</name>
    <name type="synonym">Ixodes sanguineus</name>
    <dbReference type="NCBI Taxonomy" id="34632"/>
    <lineage>
        <taxon>Eukaryota</taxon>
        <taxon>Metazoa</taxon>
        <taxon>Ecdysozoa</taxon>
        <taxon>Arthropoda</taxon>
        <taxon>Chelicerata</taxon>
        <taxon>Arachnida</taxon>
        <taxon>Acari</taxon>
        <taxon>Parasitiformes</taxon>
        <taxon>Ixodida</taxon>
        <taxon>Ixodoidea</taxon>
        <taxon>Ixodidae</taxon>
        <taxon>Rhipicephalinae</taxon>
        <taxon>Rhipicephalus</taxon>
        <taxon>Rhipicephalus</taxon>
    </lineage>
</organism>
<dbReference type="VEuPathDB" id="VectorBase:RSAN_040648"/>